<dbReference type="SUPFAM" id="SSF50249">
    <property type="entry name" value="Nucleic acid-binding proteins"/>
    <property type="match status" value="1"/>
</dbReference>
<name>A0ABV9RX60_9PSEU</name>
<dbReference type="Pfam" id="PF18614">
    <property type="entry name" value="RNase_II_C_S1"/>
    <property type="match status" value="1"/>
</dbReference>
<dbReference type="SMART" id="SM00955">
    <property type="entry name" value="RNB"/>
    <property type="match status" value="1"/>
</dbReference>
<dbReference type="InterPro" id="IPR012340">
    <property type="entry name" value="NA-bd_OB-fold"/>
</dbReference>
<dbReference type="InterPro" id="IPR040596">
    <property type="entry name" value="RNase_II_C_S1"/>
</dbReference>
<dbReference type="Pfam" id="PF00773">
    <property type="entry name" value="RNB"/>
    <property type="match status" value="1"/>
</dbReference>
<dbReference type="PANTHER" id="PTHR23355:SF42">
    <property type="entry name" value="RIBONUCLEASE II, CHLOROPLASTIC_MITOCHONDRIAL"/>
    <property type="match status" value="1"/>
</dbReference>
<evidence type="ECO:0000259" key="2">
    <source>
        <dbReference type="SMART" id="SM00955"/>
    </source>
</evidence>
<accession>A0ABV9RX60</accession>
<sequence length="464" mass="49750">MIRANSDRIGFGKVREEFALSPGFPSAVLAEAERAATRSHGGHRDATDLPLVTIDPPGAKDLDQAMAVERRGTGFRVHYAIADLGSFVAPDGALDREVRGRGQTIYLPDGKIPLHPPVLSEGVASLLPGQVTPAALWTLDCDADGALEQAHVRRALVRSRARYDYDGVDAALRNGTAPPSLAVLPEIGRLRRERAVERGAVELALPDQEVAADGDGWRLALRPRSEVDAWNAEISLLTGMAAAKLMLDAGVGVLRTLPDPESGAVKWLRRSARSLGIAWPGHVDAAELLAGLDPDRPEALALFMDATRLLRGAGYTVFDGNHPELATHAGIAAPYAHVTAPLRRLVDRFGTEICLAVDAGEEVPDWVREALPGLPEVMAGSDTLANKVDKACLDQVEAWVLHDRVGQEFDAIVLRSEGNSAEVFLTDPPVVAKCANADLPEGETIRVRLTQADAEARKVVFERA</sequence>
<protein>
    <submittedName>
        <fullName evidence="3">RNB domain-containing ribonuclease</fullName>
    </submittedName>
</protein>
<reference evidence="4" key="1">
    <citation type="journal article" date="2019" name="Int. J. Syst. Evol. Microbiol.">
        <title>The Global Catalogue of Microorganisms (GCM) 10K type strain sequencing project: providing services to taxonomists for standard genome sequencing and annotation.</title>
        <authorList>
            <consortium name="The Broad Institute Genomics Platform"/>
            <consortium name="The Broad Institute Genome Sequencing Center for Infectious Disease"/>
            <person name="Wu L."/>
            <person name="Ma J."/>
        </authorList>
    </citation>
    <scope>NUCLEOTIDE SEQUENCE [LARGE SCALE GENOMIC DNA]</scope>
    <source>
        <strain evidence="4">ZS-22-S1</strain>
    </source>
</reference>
<gene>
    <name evidence="3" type="ORF">ACFPCV_10465</name>
</gene>
<dbReference type="InterPro" id="IPR050180">
    <property type="entry name" value="RNR_Ribonuclease"/>
</dbReference>
<dbReference type="Proteomes" id="UP001595859">
    <property type="component" value="Unassembled WGS sequence"/>
</dbReference>
<dbReference type="InterPro" id="IPR001900">
    <property type="entry name" value="RNase_II/R"/>
</dbReference>
<evidence type="ECO:0000313" key="3">
    <source>
        <dbReference type="EMBL" id="MFC4853928.1"/>
    </source>
</evidence>
<dbReference type="EMBL" id="JBHSIS010000004">
    <property type="protein sequence ID" value="MFC4853928.1"/>
    <property type="molecule type" value="Genomic_DNA"/>
</dbReference>
<keyword evidence="4" id="KW-1185">Reference proteome</keyword>
<comment type="caution">
    <text evidence="3">The sequence shown here is derived from an EMBL/GenBank/DDBJ whole genome shotgun (WGS) entry which is preliminary data.</text>
</comment>
<feature type="region of interest" description="Disordered" evidence="1">
    <location>
        <begin position="35"/>
        <end position="55"/>
    </location>
</feature>
<evidence type="ECO:0000256" key="1">
    <source>
        <dbReference type="SAM" id="MobiDB-lite"/>
    </source>
</evidence>
<dbReference type="PANTHER" id="PTHR23355">
    <property type="entry name" value="RIBONUCLEASE"/>
    <property type="match status" value="1"/>
</dbReference>
<dbReference type="RefSeq" id="WP_378055907.1">
    <property type="nucleotide sequence ID" value="NZ_JBHSIS010000004.1"/>
</dbReference>
<feature type="domain" description="RNB" evidence="2">
    <location>
        <begin position="43"/>
        <end position="360"/>
    </location>
</feature>
<organism evidence="3 4">
    <name type="scientific">Actinophytocola glycyrrhizae</name>
    <dbReference type="NCBI Taxonomy" id="2044873"/>
    <lineage>
        <taxon>Bacteria</taxon>
        <taxon>Bacillati</taxon>
        <taxon>Actinomycetota</taxon>
        <taxon>Actinomycetes</taxon>
        <taxon>Pseudonocardiales</taxon>
        <taxon>Pseudonocardiaceae</taxon>
    </lineage>
</organism>
<proteinExistence type="predicted"/>
<evidence type="ECO:0000313" key="4">
    <source>
        <dbReference type="Proteomes" id="UP001595859"/>
    </source>
</evidence>
<feature type="compositionally biased region" description="Basic and acidic residues" evidence="1">
    <location>
        <begin position="35"/>
        <end position="47"/>
    </location>
</feature>